<organism evidence="2">
    <name type="scientific">Zea mays</name>
    <name type="common">Maize</name>
    <dbReference type="NCBI Taxonomy" id="4577"/>
    <lineage>
        <taxon>Eukaryota</taxon>
        <taxon>Viridiplantae</taxon>
        <taxon>Streptophyta</taxon>
        <taxon>Embryophyta</taxon>
        <taxon>Tracheophyta</taxon>
        <taxon>Spermatophyta</taxon>
        <taxon>Magnoliopsida</taxon>
        <taxon>Liliopsida</taxon>
        <taxon>Poales</taxon>
        <taxon>Poaceae</taxon>
        <taxon>PACMAD clade</taxon>
        <taxon>Panicoideae</taxon>
        <taxon>Andropogonodae</taxon>
        <taxon>Andropogoneae</taxon>
        <taxon>Tripsacinae</taxon>
        <taxon>Zea</taxon>
    </lineage>
</organism>
<reference evidence="2" key="1">
    <citation type="journal article" date="2009" name="PLoS Genet.">
        <title>Sequencing, mapping, and analysis of 27,455 maize full-length cDNAs.</title>
        <authorList>
            <person name="Soderlund C."/>
            <person name="Descour A."/>
            <person name="Kudrna D."/>
            <person name="Bomhoff M."/>
            <person name="Boyd L."/>
            <person name="Currie J."/>
            <person name="Angelova A."/>
            <person name="Collura K."/>
            <person name="Wissotski M."/>
            <person name="Ashley E."/>
            <person name="Morrow D."/>
            <person name="Fernandes J."/>
            <person name="Walbot V."/>
            <person name="Yu Y."/>
        </authorList>
    </citation>
    <scope>NUCLEOTIDE SEQUENCE</scope>
    <source>
        <strain evidence="2">B73</strain>
    </source>
</reference>
<dbReference type="EMBL" id="BT087797">
    <property type="protein sequence ID" value="ACR38150.1"/>
    <property type="molecule type" value="mRNA"/>
</dbReference>
<feature type="transmembrane region" description="Helical" evidence="1">
    <location>
        <begin position="27"/>
        <end position="48"/>
    </location>
</feature>
<protein>
    <submittedName>
        <fullName evidence="2">Uncharacterized protein</fullName>
    </submittedName>
</protein>
<proteinExistence type="evidence at transcript level"/>
<name>C4JAF0_MAIZE</name>
<feature type="transmembrane region" description="Helical" evidence="1">
    <location>
        <begin position="60"/>
        <end position="81"/>
    </location>
</feature>
<keyword evidence="1" id="KW-0472">Membrane</keyword>
<evidence type="ECO:0000256" key="1">
    <source>
        <dbReference type="SAM" id="Phobius"/>
    </source>
</evidence>
<sequence>MFSGYCLASMSQSKGKNQHRKGSLSRLQLSVILLVITNVPMALYMSLFHQVGFPYFNVFVLLYASMDHFCCLSIISIYPIFNIHCGRGEQKTLCIICQKKPMMEE</sequence>
<evidence type="ECO:0000313" key="2">
    <source>
        <dbReference type="EMBL" id="ACR38150.1"/>
    </source>
</evidence>
<keyword evidence="1" id="KW-0812">Transmembrane</keyword>
<keyword evidence="1" id="KW-1133">Transmembrane helix</keyword>
<accession>C4JAF0</accession>
<dbReference type="AlphaFoldDB" id="C4JAF0"/>